<dbReference type="STRING" id="375574.GCA_001418035_02583"/>
<dbReference type="OrthoDB" id="9803623at2"/>
<accession>A0A0K6H7L0</accession>
<dbReference type="InterPro" id="IPR035906">
    <property type="entry name" value="MetI-like_sf"/>
</dbReference>
<dbReference type="GO" id="GO:0005886">
    <property type="term" value="C:plasma membrane"/>
    <property type="evidence" value="ECO:0007669"/>
    <property type="project" value="UniProtKB-SubCell"/>
</dbReference>
<evidence type="ECO:0000313" key="10">
    <source>
        <dbReference type="Proteomes" id="UP000243535"/>
    </source>
</evidence>
<feature type="transmembrane region" description="Helical" evidence="7">
    <location>
        <begin position="102"/>
        <end position="123"/>
    </location>
</feature>
<evidence type="ECO:0000256" key="3">
    <source>
        <dbReference type="ARBA" id="ARBA00022475"/>
    </source>
</evidence>
<evidence type="ECO:0000259" key="8">
    <source>
        <dbReference type="PROSITE" id="PS50928"/>
    </source>
</evidence>
<dbReference type="Pfam" id="PF19300">
    <property type="entry name" value="BPD_transp_1_N"/>
    <property type="match status" value="1"/>
</dbReference>
<comment type="subcellular location">
    <subcellularLocation>
        <location evidence="1 7">Cell membrane</location>
        <topology evidence="1 7">Multi-pass membrane protein</topology>
    </subcellularLocation>
</comment>
<evidence type="ECO:0000313" key="9">
    <source>
        <dbReference type="EMBL" id="CUA86820.1"/>
    </source>
</evidence>
<dbReference type="PROSITE" id="PS50928">
    <property type="entry name" value="ABC_TM1"/>
    <property type="match status" value="1"/>
</dbReference>
<reference evidence="10" key="1">
    <citation type="submission" date="2015-08" db="EMBL/GenBank/DDBJ databases">
        <authorList>
            <person name="Varghese N."/>
        </authorList>
    </citation>
    <scope>NUCLEOTIDE SEQUENCE [LARGE SCALE GENOMIC DNA]</scope>
    <source>
        <strain evidence="10">DSM 17901</strain>
    </source>
</reference>
<dbReference type="RefSeq" id="WP_054284784.1">
    <property type="nucleotide sequence ID" value="NZ_CYHA01000009.1"/>
</dbReference>
<dbReference type="SUPFAM" id="SSF161098">
    <property type="entry name" value="MetI-like"/>
    <property type="match status" value="1"/>
</dbReference>
<dbReference type="PANTHER" id="PTHR43163">
    <property type="entry name" value="DIPEPTIDE TRANSPORT SYSTEM PERMEASE PROTEIN DPPB-RELATED"/>
    <property type="match status" value="1"/>
</dbReference>
<evidence type="ECO:0000256" key="6">
    <source>
        <dbReference type="ARBA" id="ARBA00023136"/>
    </source>
</evidence>
<evidence type="ECO:0000256" key="1">
    <source>
        <dbReference type="ARBA" id="ARBA00004651"/>
    </source>
</evidence>
<name>A0A0K6H7L0_9NEIS</name>
<gene>
    <name evidence="9" type="ORF">Ga0061063_2811</name>
</gene>
<evidence type="ECO:0000256" key="4">
    <source>
        <dbReference type="ARBA" id="ARBA00022692"/>
    </source>
</evidence>
<keyword evidence="4 7" id="KW-0812">Transmembrane</keyword>
<dbReference type="AlphaFoldDB" id="A0A0K6H7L0"/>
<keyword evidence="2 7" id="KW-0813">Transport</keyword>
<dbReference type="Pfam" id="PF00528">
    <property type="entry name" value="BPD_transp_1"/>
    <property type="match status" value="1"/>
</dbReference>
<dbReference type="Gene3D" id="1.10.3720.10">
    <property type="entry name" value="MetI-like"/>
    <property type="match status" value="1"/>
</dbReference>
<dbReference type="GO" id="GO:0071916">
    <property type="term" value="F:dipeptide transmembrane transporter activity"/>
    <property type="evidence" value="ECO:0007669"/>
    <property type="project" value="TreeGrafter"/>
</dbReference>
<organism evidence="9 10">
    <name type="scientific">Gulbenkiania indica</name>
    <dbReference type="NCBI Taxonomy" id="375574"/>
    <lineage>
        <taxon>Bacteria</taxon>
        <taxon>Pseudomonadati</taxon>
        <taxon>Pseudomonadota</taxon>
        <taxon>Betaproteobacteria</taxon>
        <taxon>Neisseriales</taxon>
        <taxon>Chromobacteriaceae</taxon>
        <taxon>Gulbenkiania</taxon>
    </lineage>
</organism>
<feature type="transmembrane region" description="Helical" evidence="7">
    <location>
        <begin position="204"/>
        <end position="224"/>
    </location>
</feature>
<sequence length="342" mass="37727">MLSFILRRLSVQIPTFLGLTLLTFTLIRLIPGDPIEVMVGERTLDPQMHAEAMHRLGLDKPLYQQYFDYLSNLLHGDLGLSLVTKESVWSEFTTLFPATLELAIAAMLFASVFGLLAGVIAAIRRGSVFDHGVMGISLTGFSMPIFWWGLILIMFFSVQLGWTPVSGRLDLAYDVQPVTGFMLIDTWLAEAADPELNAGAFRDALMHLILPAVVLGTIPLAVIARMTRSSMLEVLREDYVRTARAKGLSPARVIFIHTLRNALIPVLTVMGLQIGTLMGGAVLTETIFSWPGIGKWLIDAIARRDYPVVQNGILIVATLVIVTNFVVDILYGIANPRIRHAK</sequence>
<comment type="similarity">
    <text evidence="7">Belongs to the binding-protein-dependent transport system permease family.</text>
</comment>
<proteinExistence type="inferred from homology"/>
<evidence type="ECO:0000256" key="7">
    <source>
        <dbReference type="RuleBase" id="RU363032"/>
    </source>
</evidence>
<keyword evidence="6 7" id="KW-0472">Membrane</keyword>
<feature type="transmembrane region" description="Helical" evidence="7">
    <location>
        <begin position="135"/>
        <end position="158"/>
    </location>
</feature>
<keyword evidence="10" id="KW-1185">Reference proteome</keyword>
<feature type="transmembrane region" description="Helical" evidence="7">
    <location>
        <begin position="313"/>
        <end position="334"/>
    </location>
</feature>
<dbReference type="InterPro" id="IPR000515">
    <property type="entry name" value="MetI-like"/>
</dbReference>
<feature type="transmembrane region" description="Helical" evidence="7">
    <location>
        <begin position="262"/>
        <end position="283"/>
    </location>
</feature>
<dbReference type="PANTHER" id="PTHR43163:SF6">
    <property type="entry name" value="DIPEPTIDE TRANSPORT SYSTEM PERMEASE PROTEIN DPPB-RELATED"/>
    <property type="match status" value="1"/>
</dbReference>
<evidence type="ECO:0000256" key="5">
    <source>
        <dbReference type="ARBA" id="ARBA00022989"/>
    </source>
</evidence>
<dbReference type="Proteomes" id="UP000243535">
    <property type="component" value="Unassembled WGS sequence"/>
</dbReference>
<evidence type="ECO:0000256" key="2">
    <source>
        <dbReference type="ARBA" id="ARBA00022448"/>
    </source>
</evidence>
<dbReference type="CDD" id="cd06261">
    <property type="entry name" value="TM_PBP2"/>
    <property type="match status" value="1"/>
</dbReference>
<dbReference type="InterPro" id="IPR045621">
    <property type="entry name" value="BPD_transp_1_N"/>
</dbReference>
<keyword evidence="5 7" id="KW-1133">Transmembrane helix</keyword>
<dbReference type="EMBL" id="CYHA01000009">
    <property type="protein sequence ID" value="CUA86820.1"/>
    <property type="molecule type" value="Genomic_DNA"/>
</dbReference>
<feature type="domain" description="ABC transmembrane type-1" evidence="8">
    <location>
        <begin position="96"/>
        <end position="331"/>
    </location>
</feature>
<keyword evidence="3" id="KW-1003">Cell membrane</keyword>
<protein>
    <submittedName>
        <fullName evidence="9">ABC-type dipeptide/oligopeptide/nickel transport system, permease component</fullName>
    </submittedName>
</protein>